<feature type="compositionally biased region" description="Polar residues" evidence="1">
    <location>
        <begin position="88"/>
        <end position="98"/>
    </location>
</feature>
<comment type="caution">
    <text evidence="2">The sequence shown here is derived from an EMBL/GenBank/DDBJ whole genome shotgun (WGS) entry which is preliminary data.</text>
</comment>
<evidence type="ECO:0000313" key="3">
    <source>
        <dbReference type="Proteomes" id="UP000235388"/>
    </source>
</evidence>
<dbReference type="Proteomes" id="UP000235388">
    <property type="component" value="Unassembled WGS sequence"/>
</dbReference>
<proteinExistence type="predicted"/>
<accession>A0A2N5TNQ9</accession>
<feature type="compositionally biased region" description="Low complexity" evidence="1">
    <location>
        <begin position="58"/>
        <end position="68"/>
    </location>
</feature>
<evidence type="ECO:0000256" key="1">
    <source>
        <dbReference type="SAM" id="MobiDB-lite"/>
    </source>
</evidence>
<name>A0A2N5TNQ9_9BASI</name>
<dbReference type="AlphaFoldDB" id="A0A2N5TNQ9"/>
<organism evidence="2 3">
    <name type="scientific">Puccinia coronata f. sp. avenae</name>
    <dbReference type="NCBI Taxonomy" id="200324"/>
    <lineage>
        <taxon>Eukaryota</taxon>
        <taxon>Fungi</taxon>
        <taxon>Dikarya</taxon>
        <taxon>Basidiomycota</taxon>
        <taxon>Pucciniomycotina</taxon>
        <taxon>Pucciniomycetes</taxon>
        <taxon>Pucciniales</taxon>
        <taxon>Pucciniaceae</taxon>
        <taxon>Puccinia</taxon>
    </lineage>
</organism>
<sequence>MAKEGATPCLACGPPITPSSPLHCLSPPESSQHLPAHSQPFPALPTAQQVAPAPPGVSFSPPTTPSTFLTCPRPPECSQLPPSFPEASKSSQSHSTHFQLLPASPKAHQALPTPP</sequence>
<feature type="region of interest" description="Disordered" evidence="1">
    <location>
        <begin position="23"/>
        <end position="115"/>
    </location>
</feature>
<protein>
    <submittedName>
        <fullName evidence="2">Uncharacterized protein</fullName>
    </submittedName>
</protein>
<evidence type="ECO:0000313" key="2">
    <source>
        <dbReference type="EMBL" id="PLW27149.1"/>
    </source>
</evidence>
<gene>
    <name evidence="2" type="ORF">PCANC_26420</name>
</gene>
<keyword evidence="3" id="KW-1185">Reference proteome</keyword>
<reference evidence="2 3" key="1">
    <citation type="submission" date="2017-11" db="EMBL/GenBank/DDBJ databases">
        <title>De novo assembly and phasing of dikaryotic genomes from two isolates of Puccinia coronata f. sp. avenae, the causal agent of oat crown rust.</title>
        <authorList>
            <person name="Miller M.E."/>
            <person name="Zhang Y."/>
            <person name="Omidvar V."/>
            <person name="Sperschneider J."/>
            <person name="Schwessinger B."/>
            <person name="Raley C."/>
            <person name="Palmer J.M."/>
            <person name="Garnica D."/>
            <person name="Upadhyaya N."/>
            <person name="Rathjen J."/>
            <person name="Taylor J.M."/>
            <person name="Park R.F."/>
            <person name="Dodds P.N."/>
            <person name="Hirsch C.D."/>
            <person name="Kianian S.F."/>
            <person name="Figueroa M."/>
        </authorList>
    </citation>
    <scope>NUCLEOTIDE SEQUENCE [LARGE SCALE GENOMIC DNA]</scope>
    <source>
        <strain evidence="2">12NC29</strain>
    </source>
</reference>
<dbReference type="EMBL" id="PGCJ01000502">
    <property type="protein sequence ID" value="PLW27149.1"/>
    <property type="molecule type" value="Genomic_DNA"/>
</dbReference>